<evidence type="ECO:0008006" key="5">
    <source>
        <dbReference type="Google" id="ProtNLM"/>
    </source>
</evidence>
<feature type="region of interest" description="Disordered" evidence="1">
    <location>
        <begin position="754"/>
        <end position="813"/>
    </location>
</feature>
<organism evidence="3 4">
    <name type="scientific">Coccomyxa viridis</name>
    <dbReference type="NCBI Taxonomy" id="1274662"/>
    <lineage>
        <taxon>Eukaryota</taxon>
        <taxon>Viridiplantae</taxon>
        <taxon>Chlorophyta</taxon>
        <taxon>core chlorophytes</taxon>
        <taxon>Trebouxiophyceae</taxon>
        <taxon>Trebouxiophyceae incertae sedis</taxon>
        <taxon>Coccomyxaceae</taxon>
        <taxon>Coccomyxa</taxon>
    </lineage>
</organism>
<feature type="compositionally biased region" description="Basic and acidic residues" evidence="1">
    <location>
        <begin position="879"/>
        <end position="893"/>
    </location>
</feature>
<dbReference type="EMBL" id="CAUYUE010000013">
    <property type="protein sequence ID" value="CAK0785721.1"/>
    <property type="molecule type" value="Genomic_DNA"/>
</dbReference>
<proteinExistence type="predicted"/>
<protein>
    <recommendedName>
        <fullName evidence="5">Nucleotide-diphospho-sugar transferase domain-containing protein</fullName>
    </recommendedName>
</protein>
<evidence type="ECO:0000256" key="2">
    <source>
        <dbReference type="SAM" id="Phobius"/>
    </source>
</evidence>
<evidence type="ECO:0000313" key="4">
    <source>
        <dbReference type="Proteomes" id="UP001314263"/>
    </source>
</evidence>
<feature type="transmembrane region" description="Helical" evidence="2">
    <location>
        <begin position="20"/>
        <end position="43"/>
    </location>
</feature>
<keyword evidence="2" id="KW-0812">Transmembrane</keyword>
<keyword evidence="2" id="KW-0472">Membrane</keyword>
<dbReference type="Proteomes" id="UP001314263">
    <property type="component" value="Unassembled WGS sequence"/>
</dbReference>
<comment type="caution">
    <text evidence="3">The sequence shown here is derived from an EMBL/GenBank/DDBJ whole genome shotgun (WGS) entry which is preliminary data.</text>
</comment>
<feature type="compositionally biased region" description="Acidic residues" evidence="1">
    <location>
        <begin position="894"/>
        <end position="903"/>
    </location>
</feature>
<reference evidence="3 4" key="1">
    <citation type="submission" date="2023-10" db="EMBL/GenBank/DDBJ databases">
        <authorList>
            <person name="Maclean D."/>
            <person name="Macfadyen A."/>
        </authorList>
    </citation>
    <scope>NUCLEOTIDE SEQUENCE [LARGE SCALE GENOMIC DNA]</scope>
</reference>
<feature type="region of interest" description="Disordered" evidence="1">
    <location>
        <begin position="831"/>
        <end position="947"/>
    </location>
</feature>
<keyword evidence="4" id="KW-1185">Reference proteome</keyword>
<gene>
    <name evidence="3" type="ORF">CVIRNUC_008932</name>
</gene>
<sequence>MREMVDRHRSMARFLKTSSWTARVGLFLGAVLTIGMIDMDIYLPRLSVQRSESSLTLRHAGWERMRLGTTQLRKRFLRGESIPGNKLQPLDISERGPAGTLRSSPYRSEGMMRPFSGDLAEAGVLQQALEARSHKQEIILVHFRGKELGMALNMVLNLHRLSFEHFLLLALDESSCQLALKAFPEAGCVWSSYLANGELAFFQKGTDDHHKAHERLILIRHHTIARMIRAGHNVLSVHADAHFSDDPYIYLKRAPLNKATLVTMSHGGWTGLTTGFLYVQNAAVAGPVSWIFTETVDRILRYAEEPAFIEAPGSPKTLAWGIGEEDMLRDAVASAYLGRPVAWHSLFSEGRDSRLHTRAGQNLADVWQAHADLAEELEVRIEDWISSLGEEIQNRLGIAGGYFENFRLQVPPGPYTWDPKLGGIIFPKWRQKVSTKWSGSSAGEVSVLTGRVWDLNASELLVQPLMYGKIMEYGHNGLRNGAFFLEPRPFFFTHVMGVSAYMLGRSILMKAVGMWHWEATAKLEELQHAQKDIAQFPTLTDKRVMALAPDLLPLHFDDEADFRAAVMGLAQLAIAAGRVPVWPDVACNSAWLQNRTAVEERESTGEPRAWLAEDWRYDIEVIPRRPLQGPPSTHRCLAWYYYEEACDTEGMNLMDFFHLRDRIWKAGAGDPQGNNTLFLGPEHAAIKELRTGADVDWLKPDLELMSAEPVIYLGRVMRVRSLGQNSKAEKELKDLQRGCLDRAFHISMDRNEYRASERHEMQAEQKKVLHERTELENPEAAEGERAAAKEAAERLQRAADEAGEEPAADDAHEQHMEEGRMAMQAMHVLHAPGGDVDPQENRPKSGVLGGASDLGEPSDKGRAPALGATSDWRATPVQERSRRTHEAWHHDVGGEDDEEEADMDYSRHEKQSQRTSQGPIIHAMGLPDVTGPINPKMMWAEEEPDEA</sequence>
<accession>A0AAV1IG90</accession>
<name>A0AAV1IG90_9CHLO</name>
<dbReference type="AlphaFoldDB" id="A0AAV1IG90"/>
<keyword evidence="2" id="KW-1133">Transmembrane helix</keyword>
<feature type="compositionally biased region" description="Basic and acidic residues" evidence="1">
    <location>
        <begin position="782"/>
        <end position="800"/>
    </location>
</feature>
<evidence type="ECO:0000256" key="1">
    <source>
        <dbReference type="SAM" id="MobiDB-lite"/>
    </source>
</evidence>
<feature type="compositionally biased region" description="Basic and acidic residues" evidence="1">
    <location>
        <begin position="754"/>
        <end position="775"/>
    </location>
</feature>
<evidence type="ECO:0000313" key="3">
    <source>
        <dbReference type="EMBL" id="CAK0785721.1"/>
    </source>
</evidence>